<keyword evidence="4 6" id="KW-0808">Transferase</keyword>
<dbReference type="GO" id="GO:0006520">
    <property type="term" value="P:amino acid metabolic process"/>
    <property type="evidence" value="ECO:0007669"/>
    <property type="project" value="InterPro"/>
</dbReference>
<evidence type="ECO:0000313" key="8">
    <source>
        <dbReference type="EMBL" id="PAV28401.1"/>
    </source>
</evidence>
<comment type="similarity">
    <text evidence="2 6">Belongs to the class-I pyridoxal-phosphate-dependent aminotransferase family.</text>
</comment>
<dbReference type="Pfam" id="PF00155">
    <property type="entry name" value="Aminotran_1_2"/>
    <property type="match status" value="1"/>
</dbReference>
<evidence type="ECO:0000256" key="2">
    <source>
        <dbReference type="ARBA" id="ARBA00007441"/>
    </source>
</evidence>
<dbReference type="InterPro" id="IPR004839">
    <property type="entry name" value="Aminotransferase_I/II_large"/>
</dbReference>
<evidence type="ECO:0000259" key="7">
    <source>
        <dbReference type="Pfam" id="PF00155"/>
    </source>
</evidence>
<dbReference type="InterPro" id="IPR050596">
    <property type="entry name" value="AspAT/PAT-like"/>
</dbReference>
<dbReference type="InterPro" id="IPR004838">
    <property type="entry name" value="NHTrfase_class1_PyrdxlP-BS"/>
</dbReference>
<dbReference type="InterPro" id="IPR015424">
    <property type="entry name" value="PyrdxlP-dep_Trfase"/>
</dbReference>
<dbReference type="InterPro" id="IPR015421">
    <property type="entry name" value="PyrdxlP-dep_Trfase_major"/>
</dbReference>
<dbReference type="EMBL" id="NPOA01000013">
    <property type="protein sequence ID" value="PAV28401.1"/>
    <property type="molecule type" value="Genomic_DNA"/>
</dbReference>
<dbReference type="CDD" id="cd00609">
    <property type="entry name" value="AAT_like"/>
    <property type="match status" value="1"/>
</dbReference>
<evidence type="ECO:0000313" key="9">
    <source>
        <dbReference type="Proteomes" id="UP000218887"/>
    </source>
</evidence>
<keyword evidence="3 6" id="KW-0032">Aminotransferase</keyword>
<comment type="cofactor">
    <cofactor evidence="1 6">
        <name>pyridoxal 5'-phosphate</name>
        <dbReference type="ChEBI" id="CHEBI:597326"/>
    </cofactor>
</comment>
<evidence type="ECO:0000256" key="6">
    <source>
        <dbReference type="RuleBase" id="RU000481"/>
    </source>
</evidence>
<sequence length="385" mass="42975">MSLVINNKAKELEIPGIRQFSNQLIRYPNAINLTIGQPDFPTPDAVKSAAIAAIENNQTGYSHNAGLLELREATSSFFKDTYGFWYDPETEVLITNGASEGIDSIFRAILNIGDEVILPAPIYSAYGSLIEMCGAKVVYLDTTDTDFLPSPERLKALVTAQTKAILFNFPSNPTGVTIPPELMDEIVLILEQHDVFILSDEIYSENTFEGNHYSFASYPQLRNRLFLIHGLSKSHSMTGWRIGFALGPAKYMQHVVKVHLYNAICASLPSQYAGIEALTTCRQVPAVMNVEYIKRLNFIYARLISMGLNVVRPNGAFYIFPSIKKFEMTSFEFATRLLHEGGVAVVPGSTFTKYGEGYIRISYAYAMSELKEGIRRLEQFIARLG</sequence>
<dbReference type="EC" id="2.6.1.-" evidence="6"/>
<dbReference type="PANTHER" id="PTHR46383:SF4">
    <property type="entry name" value="AMINOTRANSFERASE"/>
    <property type="match status" value="1"/>
</dbReference>
<dbReference type="PROSITE" id="PS00105">
    <property type="entry name" value="AA_TRANSFER_CLASS_1"/>
    <property type="match status" value="1"/>
</dbReference>
<keyword evidence="9" id="KW-1185">Reference proteome</keyword>
<dbReference type="Gene3D" id="3.40.640.10">
    <property type="entry name" value="Type I PLP-dependent aspartate aminotransferase-like (Major domain)"/>
    <property type="match status" value="1"/>
</dbReference>
<dbReference type="SUPFAM" id="SSF53383">
    <property type="entry name" value="PLP-dependent transferases"/>
    <property type="match status" value="1"/>
</dbReference>
<evidence type="ECO:0000256" key="1">
    <source>
        <dbReference type="ARBA" id="ARBA00001933"/>
    </source>
</evidence>
<dbReference type="InterPro" id="IPR015422">
    <property type="entry name" value="PyrdxlP-dep_Trfase_small"/>
</dbReference>
<dbReference type="GO" id="GO:0030170">
    <property type="term" value="F:pyridoxal phosphate binding"/>
    <property type="evidence" value="ECO:0007669"/>
    <property type="project" value="InterPro"/>
</dbReference>
<dbReference type="FunFam" id="3.40.640.10:FF:000033">
    <property type="entry name" value="Aspartate aminotransferase"/>
    <property type="match status" value="1"/>
</dbReference>
<protein>
    <recommendedName>
        <fullName evidence="6">Aminotransferase</fullName>
        <ecNumber evidence="6">2.6.1.-</ecNumber>
    </recommendedName>
</protein>
<dbReference type="AlphaFoldDB" id="A0A2A2I8R2"/>
<proteinExistence type="inferred from homology"/>
<evidence type="ECO:0000256" key="3">
    <source>
        <dbReference type="ARBA" id="ARBA00022576"/>
    </source>
</evidence>
<feature type="domain" description="Aminotransferase class I/classII large" evidence="7">
    <location>
        <begin position="29"/>
        <end position="377"/>
    </location>
</feature>
<accession>A0A2A2I8R2</accession>
<gene>
    <name evidence="8" type="ORF">CIL05_17360</name>
</gene>
<comment type="caution">
    <text evidence="8">The sequence shown here is derived from an EMBL/GenBank/DDBJ whole genome shotgun (WGS) entry which is preliminary data.</text>
</comment>
<dbReference type="RefSeq" id="WP_095656817.1">
    <property type="nucleotide sequence ID" value="NZ_NPOA01000013.1"/>
</dbReference>
<reference evidence="8 9" key="1">
    <citation type="submission" date="2017-08" db="EMBL/GenBank/DDBJ databases">
        <title>Virgibacillus indicus sp. nov. and Virgibacillus profoundi sp. nov, two moderately halophilic bacteria isolated from marine sediment by using the Microfluidic Streak Plate.</title>
        <authorList>
            <person name="Xu B."/>
            <person name="Hu B."/>
            <person name="Wang J."/>
            <person name="Zhu Y."/>
            <person name="Huang L."/>
            <person name="Du W."/>
            <person name="Huang Y."/>
        </authorList>
    </citation>
    <scope>NUCLEOTIDE SEQUENCE [LARGE SCALE GENOMIC DNA]</scope>
    <source>
        <strain evidence="8 9">IO3-P3-H5</strain>
    </source>
</reference>
<dbReference type="Gene3D" id="3.90.1150.10">
    <property type="entry name" value="Aspartate Aminotransferase, domain 1"/>
    <property type="match status" value="1"/>
</dbReference>
<dbReference type="GO" id="GO:0008483">
    <property type="term" value="F:transaminase activity"/>
    <property type="evidence" value="ECO:0007669"/>
    <property type="project" value="UniProtKB-KW"/>
</dbReference>
<evidence type="ECO:0000256" key="4">
    <source>
        <dbReference type="ARBA" id="ARBA00022679"/>
    </source>
</evidence>
<organism evidence="8 9">
    <name type="scientific">Virgibacillus profundi</name>
    <dbReference type="NCBI Taxonomy" id="2024555"/>
    <lineage>
        <taxon>Bacteria</taxon>
        <taxon>Bacillati</taxon>
        <taxon>Bacillota</taxon>
        <taxon>Bacilli</taxon>
        <taxon>Bacillales</taxon>
        <taxon>Bacillaceae</taxon>
        <taxon>Virgibacillus</taxon>
    </lineage>
</organism>
<keyword evidence="5" id="KW-0663">Pyridoxal phosphate</keyword>
<dbReference type="OrthoDB" id="9802328at2"/>
<name>A0A2A2I8R2_9BACI</name>
<dbReference type="PANTHER" id="PTHR46383">
    <property type="entry name" value="ASPARTATE AMINOTRANSFERASE"/>
    <property type="match status" value="1"/>
</dbReference>
<evidence type="ECO:0000256" key="5">
    <source>
        <dbReference type="ARBA" id="ARBA00022898"/>
    </source>
</evidence>
<dbReference type="Proteomes" id="UP000218887">
    <property type="component" value="Unassembled WGS sequence"/>
</dbReference>